<evidence type="ECO:0000313" key="3">
    <source>
        <dbReference type="EMBL" id="KYF76166.1"/>
    </source>
</evidence>
<evidence type="ECO:0000256" key="2">
    <source>
        <dbReference type="SAM" id="SignalP"/>
    </source>
</evidence>
<keyword evidence="2" id="KW-0732">Signal</keyword>
<dbReference type="Proteomes" id="UP000075635">
    <property type="component" value="Unassembled WGS sequence"/>
</dbReference>
<accession>A0A150R8A1</accession>
<dbReference type="EMBL" id="JEMB01003044">
    <property type="protein sequence ID" value="KYF76166.1"/>
    <property type="molecule type" value="Genomic_DNA"/>
</dbReference>
<sequence>MRRSLILMLLSSIALAAAGCSSTPPQPVETPTGASSAETPGNAGPEAVQNTRETSEEEDDLCLDKQPTGDPPVCPPGCIWSEPRRKCIQDRGVIVDQRPATPVRDPRLAPTSVPTPVPTPALTPSK</sequence>
<protein>
    <recommendedName>
        <fullName evidence="5">Secreted protein</fullName>
    </recommendedName>
</protein>
<organism evidence="3 4">
    <name type="scientific">Sorangium cellulosum</name>
    <name type="common">Polyangium cellulosum</name>
    <dbReference type="NCBI Taxonomy" id="56"/>
    <lineage>
        <taxon>Bacteria</taxon>
        <taxon>Pseudomonadati</taxon>
        <taxon>Myxococcota</taxon>
        <taxon>Polyangia</taxon>
        <taxon>Polyangiales</taxon>
        <taxon>Polyangiaceae</taxon>
        <taxon>Sorangium</taxon>
    </lineage>
</organism>
<comment type="caution">
    <text evidence="3">The sequence shown here is derived from an EMBL/GenBank/DDBJ whole genome shotgun (WGS) entry which is preliminary data.</text>
</comment>
<evidence type="ECO:0008006" key="5">
    <source>
        <dbReference type="Google" id="ProtNLM"/>
    </source>
</evidence>
<feature type="region of interest" description="Disordered" evidence="1">
    <location>
        <begin position="91"/>
        <end position="126"/>
    </location>
</feature>
<gene>
    <name evidence="3" type="ORF">BE17_10250</name>
</gene>
<proteinExistence type="predicted"/>
<feature type="signal peptide" evidence="2">
    <location>
        <begin position="1"/>
        <end position="16"/>
    </location>
</feature>
<reference evidence="3 4" key="1">
    <citation type="submission" date="2014-02" db="EMBL/GenBank/DDBJ databases">
        <title>The small core and large imbalanced accessory genome model reveals a collaborative survival strategy of Sorangium cellulosum strains in nature.</title>
        <authorList>
            <person name="Han K."/>
            <person name="Peng R."/>
            <person name="Blom J."/>
            <person name="Li Y.-Z."/>
        </authorList>
    </citation>
    <scope>NUCLEOTIDE SEQUENCE [LARGE SCALE GENOMIC DNA]</scope>
    <source>
        <strain evidence="3 4">So0011-07</strain>
    </source>
</reference>
<evidence type="ECO:0000256" key="1">
    <source>
        <dbReference type="SAM" id="MobiDB-lite"/>
    </source>
</evidence>
<feature type="region of interest" description="Disordered" evidence="1">
    <location>
        <begin position="19"/>
        <end position="77"/>
    </location>
</feature>
<evidence type="ECO:0000313" key="4">
    <source>
        <dbReference type="Proteomes" id="UP000075635"/>
    </source>
</evidence>
<dbReference type="AlphaFoldDB" id="A0A150R8A1"/>
<name>A0A150R8A1_SORCE</name>
<dbReference type="PROSITE" id="PS51257">
    <property type="entry name" value="PROKAR_LIPOPROTEIN"/>
    <property type="match status" value="1"/>
</dbReference>
<feature type="chain" id="PRO_5007567636" description="Secreted protein" evidence="2">
    <location>
        <begin position="17"/>
        <end position="126"/>
    </location>
</feature>
<feature type="compositionally biased region" description="Pro residues" evidence="1">
    <location>
        <begin position="113"/>
        <end position="126"/>
    </location>
</feature>